<keyword evidence="3" id="KW-1185">Reference proteome</keyword>
<gene>
    <name evidence="2" type="ORF">SAMN02983006_01529</name>
</gene>
<feature type="domain" description="GGDEF" evidence="1">
    <location>
        <begin position="1"/>
        <end position="127"/>
    </location>
</feature>
<dbReference type="GO" id="GO:0043709">
    <property type="term" value="P:cell adhesion involved in single-species biofilm formation"/>
    <property type="evidence" value="ECO:0007669"/>
    <property type="project" value="TreeGrafter"/>
</dbReference>
<dbReference type="STRING" id="29563.SAMN02983006_01529"/>
<dbReference type="NCBIfam" id="TIGR00254">
    <property type="entry name" value="GGDEF"/>
    <property type="match status" value="1"/>
</dbReference>
<dbReference type="GO" id="GO:0005886">
    <property type="term" value="C:plasma membrane"/>
    <property type="evidence" value="ECO:0007669"/>
    <property type="project" value="TreeGrafter"/>
</dbReference>
<dbReference type="InterPro" id="IPR029787">
    <property type="entry name" value="Nucleotide_cyclase"/>
</dbReference>
<dbReference type="GO" id="GO:1902201">
    <property type="term" value="P:negative regulation of bacterial-type flagellum-dependent cell motility"/>
    <property type="evidence" value="ECO:0007669"/>
    <property type="project" value="TreeGrafter"/>
</dbReference>
<dbReference type="Proteomes" id="UP000199006">
    <property type="component" value="Unassembled WGS sequence"/>
</dbReference>
<dbReference type="PROSITE" id="PS50887">
    <property type="entry name" value="GGDEF"/>
    <property type="match status" value="1"/>
</dbReference>
<dbReference type="GO" id="GO:0052621">
    <property type="term" value="F:diguanylate cyclase activity"/>
    <property type="evidence" value="ECO:0007669"/>
    <property type="project" value="TreeGrafter"/>
</dbReference>
<reference evidence="2 3" key="1">
    <citation type="submission" date="2016-10" db="EMBL/GenBank/DDBJ databases">
        <authorList>
            <person name="de Groot N.N."/>
        </authorList>
    </citation>
    <scope>NUCLEOTIDE SEQUENCE [LARGE SCALE GENOMIC DNA]</scope>
    <source>
        <strain evidence="2 3">ATCC 51327</strain>
    </source>
</reference>
<sequence>MDIDNFKAFNDQYGHQAGDAILRELSSLLKNEIRQQDLVARYGGEEFVIYLNVVDQRILSQILNRLMKKIREMKIKFEDDILQVTVSIGVSINSHGQYGSEQLIKNADTALYIAKGAGRDMVKFYREIS</sequence>
<dbReference type="PANTHER" id="PTHR45138">
    <property type="entry name" value="REGULATORY COMPONENTS OF SENSORY TRANSDUCTION SYSTEM"/>
    <property type="match status" value="1"/>
</dbReference>
<dbReference type="InterPro" id="IPR050469">
    <property type="entry name" value="Diguanylate_Cyclase"/>
</dbReference>
<dbReference type="InterPro" id="IPR043128">
    <property type="entry name" value="Rev_trsase/Diguanyl_cyclase"/>
</dbReference>
<evidence type="ECO:0000313" key="2">
    <source>
        <dbReference type="EMBL" id="SFL58423.1"/>
    </source>
</evidence>
<protein>
    <submittedName>
        <fullName evidence="2">Diguanylate cyclase (GGDEF) domain-containing protein</fullName>
    </submittedName>
</protein>
<evidence type="ECO:0000313" key="3">
    <source>
        <dbReference type="Proteomes" id="UP000199006"/>
    </source>
</evidence>
<organism evidence="2 3">
    <name type="scientific">Halanaerobium salsuginis</name>
    <dbReference type="NCBI Taxonomy" id="29563"/>
    <lineage>
        <taxon>Bacteria</taxon>
        <taxon>Bacillati</taxon>
        <taxon>Bacillota</taxon>
        <taxon>Clostridia</taxon>
        <taxon>Halanaerobiales</taxon>
        <taxon>Halanaerobiaceae</taxon>
        <taxon>Halanaerobium</taxon>
    </lineage>
</organism>
<dbReference type="EMBL" id="FOTI01000019">
    <property type="protein sequence ID" value="SFL58423.1"/>
    <property type="molecule type" value="Genomic_DNA"/>
</dbReference>
<name>A0A1I4IWQ8_9FIRM</name>
<dbReference type="PANTHER" id="PTHR45138:SF9">
    <property type="entry name" value="DIGUANYLATE CYCLASE DGCM-RELATED"/>
    <property type="match status" value="1"/>
</dbReference>
<dbReference type="InterPro" id="IPR000160">
    <property type="entry name" value="GGDEF_dom"/>
</dbReference>
<dbReference type="SUPFAM" id="SSF55073">
    <property type="entry name" value="Nucleotide cyclase"/>
    <property type="match status" value="1"/>
</dbReference>
<dbReference type="SMART" id="SM00267">
    <property type="entry name" value="GGDEF"/>
    <property type="match status" value="1"/>
</dbReference>
<dbReference type="CDD" id="cd01949">
    <property type="entry name" value="GGDEF"/>
    <property type="match status" value="1"/>
</dbReference>
<dbReference type="Gene3D" id="3.30.70.270">
    <property type="match status" value="1"/>
</dbReference>
<evidence type="ECO:0000259" key="1">
    <source>
        <dbReference type="PROSITE" id="PS50887"/>
    </source>
</evidence>
<accession>A0A1I4IWQ8</accession>
<proteinExistence type="predicted"/>
<dbReference type="AlphaFoldDB" id="A0A1I4IWQ8"/>
<dbReference type="Pfam" id="PF00990">
    <property type="entry name" value="GGDEF"/>
    <property type="match status" value="1"/>
</dbReference>